<dbReference type="Pfam" id="PF06062">
    <property type="entry name" value="UPF0231"/>
    <property type="match status" value="1"/>
</dbReference>
<dbReference type="EMBL" id="FWWV01000024">
    <property type="protein sequence ID" value="SMB86416.1"/>
    <property type="molecule type" value="Genomic_DNA"/>
</dbReference>
<dbReference type="NCBIfam" id="NF003575">
    <property type="entry name" value="PRK05248.1-2"/>
    <property type="match status" value="1"/>
</dbReference>
<dbReference type="RefSeq" id="WP_084257295.1">
    <property type="nucleotide sequence ID" value="NZ_FWWV01000024.1"/>
</dbReference>
<keyword evidence="4" id="KW-1185">Reference proteome</keyword>
<evidence type="ECO:0000256" key="2">
    <source>
        <dbReference type="HAMAP-Rule" id="MF_01053"/>
    </source>
</evidence>
<dbReference type="HAMAP" id="MF_01053">
    <property type="entry name" value="UPF0231"/>
    <property type="match status" value="1"/>
</dbReference>
<name>A0A1W1UZB9_9PAST</name>
<organism evidence="3 4">
    <name type="scientific">Pasteurella testudinis DSM 23072</name>
    <dbReference type="NCBI Taxonomy" id="1122938"/>
    <lineage>
        <taxon>Bacteria</taxon>
        <taxon>Pseudomonadati</taxon>
        <taxon>Pseudomonadota</taxon>
        <taxon>Gammaproteobacteria</taxon>
        <taxon>Pasteurellales</taxon>
        <taxon>Pasteurellaceae</taxon>
        <taxon>Pasteurella</taxon>
    </lineage>
</organism>
<dbReference type="InterPro" id="IPR008249">
    <property type="entry name" value="UPF0231"/>
</dbReference>
<dbReference type="PIRSF" id="PIRSF006287">
    <property type="entry name" value="UCP006287"/>
    <property type="match status" value="1"/>
</dbReference>
<gene>
    <name evidence="3" type="ORF">SAMN05660772_00870</name>
</gene>
<protein>
    <recommendedName>
        <fullName evidence="2">UPF0231 protein SAMN05660772_00870</fullName>
    </recommendedName>
</protein>
<dbReference type="Proteomes" id="UP000192408">
    <property type="component" value="Unassembled WGS sequence"/>
</dbReference>
<evidence type="ECO:0000313" key="4">
    <source>
        <dbReference type="Proteomes" id="UP000192408"/>
    </source>
</evidence>
<reference evidence="4" key="1">
    <citation type="submission" date="2017-04" db="EMBL/GenBank/DDBJ databases">
        <authorList>
            <person name="Varghese N."/>
            <person name="Submissions S."/>
        </authorList>
    </citation>
    <scope>NUCLEOTIDE SEQUENCE [LARGE SCALE GENOMIC DNA]</scope>
    <source>
        <strain evidence="4">DSM 23072</strain>
    </source>
</reference>
<evidence type="ECO:0000256" key="1">
    <source>
        <dbReference type="ARBA" id="ARBA00005367"/>
    </source>
</evidence>
<sequence>MDFQFTFDYRGKPIARCSMDHEAVASWINSEIDGDLAALDTVFSTITQAKNSTVPHFEQRIEGREFSISINAEEVMVQANSLGFEMEEALEDGFSYYDQESLAFCGLDDFEHFLSRYRDFIRSK</sequence>
<proteinExistence type="inferred from homology"/>
<evidence type="ECO:0000313" key="3">
    <source>
        <dbReference type="EMBL" id="SMB86416.1"/>
    </source>
</evidence>
<dbReference type="AlphaFoldDB" id="A0A1W1UZB9"/>
<dbReference type="STRING" id="1122938.SAMN05660772_00870"/>
<accession>A0A1W1UZB9</accession>
<comment type="similarity">
    <text evidence="1 2">Belongs to the UPF0231 family.</text>
</comment>